<dbReference type="OrthoDB" id="10062876at2759"/>
<accession>A0A139I3D3</accession>
<gene>
    <name evidence="1" type="ORF">AC579_3506</name>
</gene>
<dbReference type="AlphaFoldDB" id="A0A139I3D3"/>
<dbReference type="InterPro" id="IPR021848">
    <property type="entry name" value="HODM_asu-like"/>
</dbReference>
<proteinExistence type="predicted"/>
<protein>
    <submittedName>
        <fullName evidence="1">Uncharacterized protein</fullName>
    </submittedName>
</protein>
<dbReference type="EMBL" id="LFZO01000361">
    <property type="protein sequence ID" value="KXT09226.1"/>
    <property type="molecule type" value="Genomic_DNA"/>
</dbReference>
<name>A0A139I3D3_9PEZI</name>
<reference evidence="1 2" key="1">
    <citation type="submission" date="2015-07" db="EMBL/GenBank/DDBJ databases">
        <title>Comparative genomics of the Sigatoka disease complex on banana suggests a link between parallel evolutionary changes in Pseudocercospora fijiensis and Pseudocercospora eumusae and increased virulence on the banana host.</title>
        <authorList>
            <person name="Chang T.-C."/>
            <person name="Salvucci A."/>
            <person name="Crous P.W."/>
            <person name="Stergiopoulos I."/>
        </authorList>
    </citation>
    <scope>NUCLEOTIDE SEQUENCE [LARGE SCALE GENOMIC DNA]</scope>
    <source>
        <strain evidence="1 2">CBS 116634</strain>
    </source>
</reference>
<organism evidence="1 2">
    <name type="scientific">Pseudocercospora musae</name>
    <dbReference type="NCBI Taxonomy" id="113226"/>
    <lineage>
        <taxon>Eukaryota</taxon>
        <taxon>Fungi</taxon>
        <taxon>Dikarya</taxon>
        <taxon>Ascomycota</taxon>
        <taxon>Pezizomycotina</taxon>
        <taxon>Dothideomycetes</taxon>
        <taxon>Dothideomycetidae</taxon>
        <taxon>Mycosphaerellales</taxon>
        <taxon>Mycosphaerellaceae</taxon>
        <taxon>Pseudocercospora</taxon>
    </lineage>
</organism>
<keyword evidence="2" id="KW-1185">Reference proteome</keyword>
<comment type="caution">
    <text evidence="1">The sequence shown here is derived from an EMBL/GenBank/DDBJ whole genome shotgun (WGS) entry which is preliminary data.</text>
</comment>
<evidence type="ECO:0000313" key="2">
    <source>
        <dbReference type="Proteomes" id="UP000073492"/>
    </source>
</evidence>
<dbReference type="Proteomes" id="UP000073492">
    <property type="component" value="Unassembled WGS sequence"/>
</dbReference>
<dbReference type="Pfam" id="PF11927">
    <property type="entry name" value="HODM_asu-like"/>
    <property type="match status" value="1"/>
</dbReference>
<evidence type="ECO:0000313" key="1">
    <source>
        <dbReference type="EMBL" id="KXT09226.1"/>
    </source>
</evidence>
<sequence length="155" mass="17589">MSMGFVSPKHYPDVRQPYVDAVSIALEKGLASDIIQIDKNHLVSIAERRKLLKEHLEVVVVVNDEIAAQAVEELHVWCICPIAFVPSSASWNPGFLRQELWKDVTKECHQLEPGPTACEALRAVGTIVEEDLVFLPARREYRQLYSNSFYQLLSK</sequence>